<dbReference type="InterPro" id="IPR036291">
    <property type="entry name" value="NAD(P)-bd_dom_sf"/>
</dbReference>
<gene>
    <name evidence="2" type="ORF">ICL16_00925</name>
</gene>
<organism evidence="2 3">
    <name type="scientific">Iningainema tapete BLCC-T55</name>
    <dbReference type="NCBI Taxonomy" id="2748662"/>
    <lineage>
        <taxon>Bacteria</taxon>
        <taxon>Bacillati</taxon>
        <taxon>Cyanobacteriota</taxon>
        <taxon>Cyanophyceae</taxon>
        <taxon>Nostocales</taxon>
        <taxon>Scytonemataceae</taxon>
        <taxon>Iningainema tapete</taxon>
    </lineage>
</organism>
<dbReference type="InterPro" id="IPR008030">
    <property type="entry name" value="NmrA-like"/>
</dbReference>
<keyword evidence="3" id="KW-1185">Reference proteome</keyword>
<dbReference type="PANTHER" id="PTHR43162:SF1">
    <property type="entry name" value="PRESTALK A DIFFERENTIATION PROTEIN A"/>
    <property type="match status" value="1"/>
</dbReference>
<evidence type="ECO:0000313" key="2">
    <source>
        <dbReference type="EMBL" id="MBD2770721.1"/>
    </source>
</evidence>
<dbReference type="EMBL" id="JACXAE010000009">
    <property type="protein sequence ID" value="MBD2770721.1"/>
    <property type="molecule type" value="Genomic_DNA"/>
</dbReference>
<feature type="domain" description="NmrA-like" evidence="1">
    <location>
        <begin position="6"/>
        <end position="258"/>
    </location>
</feature>
<dbReference type="RefSeq" id="WP_190825022.1">
    <property type="nucleotide sequence ID" value="NZ_CAWPPI010000009.1"/>
</dbReference>
<sequence>MEHSQMTIAIATPTGNIGSRVTQLLIKAGAKITLLVRNPDKLDQVVREYATVHQGSLQDVDFVVEATQGAKALLWVTPYNFATDNLRAWQSHLGDCVAKAVQKNQIPYVMNISSNGAQLAEGMGPISGLHAIEQKLNQVATNIIHLRPGFFMENYITQLEALQTQNSVFMPIPGAQRISMIATRDIAEVAANWLLNRSWSGQLILGLHGPANISFDEAATIIGKELGKPITHVQITLDQFRQSLLNIGATSDVVNQYAQMWQAISHPDYTPAEPRTDETTTPTTLAEFVRSRLC</sequence>
<dbReference type="Proteomes" id="UP000629098">
    <property type="component" value="Unassembled WGS sequence"/>
</dbReference>
<accession>A0A8J6XHJ1</accession>
<proteinExistence type="predicted"/>
<protein>
    <submittedName>
        <fullName evidence="2">NmrA family NAD(P)-binding protein</fullName>
    </submittedName>
</protein>
<dbReference type="Gene3D" id="3.90.25.10">
    <property type="entry name" value="UDP-galactose 4-epimerase, domain 1"/>
    <property type="match status" value="1"/>
</dbReference>
<dbReference type="PANTHER" id="PTHR43162">
    <property type="match status" value="1"/>
</dbReference>
<dbReference type="InterPro" id="IPR051604">
    <property type="entry name" value="Ergot_Alk_Oxidoreductase"/>
</dbReference>
<reference evidence="2" key="1">
    <citation type="submission" date="2020-09" db="EMBL/GenBank/DDBJ databases">
        <title>Iningainema tapete sp. nov. (Scytonemataceae, Cyanobacteria) from greenhouses in central Florida (USA) produces two types of nodularin with biosynthetic potential for microcystin-LR and anabaenopeptins.</title>
        <authorList>
            <person name="Berthold D.E."/>
            <person name="Lefler F.W."/>
            <person name="Huang I.-S."/>
            <person name="Abdulla H."/>
            <person name="Zimba P.V."/>
            <person name="Laughinghouse H.D. IV."/>
        </authorList>
    </citation>
    <scope>NUCLEOTIDE SEQUENCE</scope>
    <source>
        <strain evidence="2">BLCCT55</strain>
    </source>
</reference>
<evidence type="ECO:0000259" key="1">
    <source>
        <dbReference type="Pfam" id="PF05368"/>
    </source>
</evidence>
<name>A0A8J6XHJ1_9CYAN</name>
<comment type="caution">
    <text evidence="2">The sequence shown here is derived from an EMBL/GenBank/DDBJ whole genome shotgun (WGS) entry which is preliminary data.</text>
</comment>
<dbReference type="AlphaFoldDB" id="A0A8J6XHJ1"/>
<evidence type="ECO:0000313" key="3">
    <source>
        <dbReference type="Proteomes" id="UP000629098"/>
    </source>
</evidence>
<dbReference type="SUPFAM" id="SSF51735">
    <property type="entry name" value="NAD(P)-binding Rossmann-fold domains"/>
    <property type="match status" value="1"/>
</dbReference>
<dbReference type="Gene3D" id="3.40.50.720">
    <property type="entry name" value="NAD(P)-binding Rossmann-like Domain"/>
    <property type="match status" value="1"/>
</dbReference>
<dbReference type="Pfam" id="PF05368">
    <property type="entry name" value="NmrA"/>
    <property type="match status" value="1"/>
</dbReference>